<reference evidence="2" key="1">
    <citation type="submission" date="2022-10" db="EMBL/GenBank/DDBJ databases">
        <title>The WGS of Solirubrobacter sp. CPCC 204708.</title>
        <authorList>
            <person name="Jiang Z."/>
        </authorList>
    </citation>
    <scope>NUCLEOTIDE SEQUENCE</scope>
    <source>
        <strain evidence="2">CPCC 204708</strain>
    </source>
</reference>
<name>A0ABT4RUW8_9ACTN</name>
<keyword evidence="3" id="KW-1185">Reference proteome</keyword>
<protein>
    <submittedName>
        <fullName evidence="2">Uncharacterized protein</fullName>
    </submittedName>
</protein>
<feature type="transmembrane region" description="Helical" evidence="1">
    <location>
        <begin position="52"/>
        <end position="69"/>
    </location>
</feature>
<dbReference type="EMBL" id="JAPCID010000085">
    <property type="protein sequence ID" value="MDA0142369.1"/>
    <property type="molecule type" value="Genomic_DNA"/>
</dbReference>
<keyword evidence="1" id="KW-0472">Membrane</keyword>
<keyword evidence="1" id="KW-0812">Transmembrane</keyword>
<evidence type="ECO:0000313" key="2">
    <source>
        <dbReference type="EMBL" id="MDA0142369.1"/>
    </source>
</evidence>
<keyword evidence="1" id="KW-1133">Transmembrane helix</keyword>
<sequence>MSRRALTLFLISTGLGLAYWLTEPGPPWTVMIALGVGVSFPLLGWLGGLPGAALGVVAAAIPLVAFTAVNGTWGSPPDPPGGCDPSCGIGFLGSLILLLPPAALLALAGVAARTIVARARRPG</sequence>
<feature type="transmembrane region" description="Helical" evidence="1">
    <location>
        <begin position="28"/>
        <end position="45"/>
    </location>
</feature>
<gene>
    <name evidence="2" type="ORF">OJ962_33100</name>
</gene>
<organism evidence="2 3">
    <name type="scientific">Solirubrobacter deserti</name>
    <dbReference type="NCBI Taxonomy" id="2282478"/>
    <lineage>
        <taxon>Bacteria</taxon>
        <taxon>Bacillati</taxon>
        <taxon>Actinomycetota</taxon>
        <taxon>Thermoleophilia</taxon>
        <taxon>Solirubrobacterales</taxon>
        <taxon>Solirubrobacteraceae</taxon>
        <taxon>Solirubrobacter</taxon>
    </lineage>
</organism>
<evidence type="ECO:0000313" key="3">
    <source>
        <dbReference type="Proteomes" id="UP001147700"/>
    </source>
</evidence>
<proteinExistence type="predicted"/>
<comment type="caution">
    <text evidence="2">The sequence shown here is derived from an EMBL/GenBank/DDBJ whole genome shotgun (WGS) entry which is preliminary data.</text>
</comment>
<evidence type="ECO:0000256" key="1">
    <source>
        <dbReference type="SAM" id="Phobius"/>
    </source>
</evidence>
<feature type="transmembrane region" description="Helical" evidence="1">
    <location>
        <begin position="89"/>
        <end position="112"/>
    </location>
</feature>
<dbReference type="RefSeq" id="WP_202957607.1">
    <property type="nucleotide sequence ID" value="NZ_JAPCID010000085.1"/>
</dbReference>
<accession>A0ABT4RUW8</accession>
<dbReference type="Proteomes" id="UP001147700">
    <property type="component" value="Unassembled WGS sequence"/>
</dbReference>